<comment type="similarity">
    <text evidence="1">Belongs to the class I-like SAM-binding methyltransferase superfamily. RNA methyltransferase RlmE family.</text>
</comment>
<dbReference type="Proteomes" id="UP000320762">
    <property type="component" value="Unassembled WGS sequence"/>
</dbReference>
<evidence type="ECO:0000313" key="10">
    <source>
        <dbReference type="Proteomes" id="UP000320762"/>
    </source>
</evidence>
<protein>
    <recommendedName>
        <fullName evidence="6">rRNA methyltransferase 2, mitochondrial</fullName>
    </recommendedName>
</protein>
<dbReference type="STRING" id="97359.A0A550C2P5"/>
<dbReference type="GO" id="GO:0008650">
    <property type="term" value="F:rRNA (uridine-2'-O-)-methyltransferase activity"/>
    <property type="evidence" value="ECO:0007669"/>
    <property type="project" value="TreeGrafter"/>
</dbReference>
<evidence type="ECO:0000256" key="3">
    <source>
        <dbReference type="ARBA" id="ARBA00022603"/>
    </source>
</evidence>
<evidence type="ECO:0000256" key="2">
    <source>
        <dbReference type="ARBA" id="ARBA00022552"/>
    </source>
</evidence>
<evidence type="ECO:0000256" key="4">
    <source>
        <dbReference type="ARBA" id="ARBA00022679"/>
    </source>
</evidence>
<dbReference type="PANTHER" id="PTHR10920:SF18">
    <property type="entry name" value="RRNA METHYLTRANSFERASE 2, MITOCHONDRIAL"/>
    <property type="match status" value="1"/>
</dbReference>
<dbReference type="EMBL" id="VDMD01000031">
    <property type="protein sequence ID" value="TRM59038.1"/>
    <property type="molecule type" value="Genomic_DNA"/>
</dbReference>
<dbReference type="Pfam" id="PF01728">
    <property type="entry name" value="FtsJ"/>
    <property type="match status" value="1"/>
</dbReference>
<accession>A0A550C2P5</accession>
<dbReference type="SUPFAM" id="SSF53335">
    <property type="entry name" value="S-adenosyl-L-methionine-dependent methyltransferases"/>
    <property type="match status" value="1"/>
</dbReference>
<dbReference type="InterPro" id="IPR002877">
    <property type="entry name" value="RNA_MeTrfase_FtsJ_dom"/>
</dbReference>
<name>A0A550C2P5_9AGAR</name>
<keyword evidence="2" id="KW-0698">rRNA processing</keyword>
<keyword evidence="5 7" id="KW-0949">S-adenosyl-L-methionine</keyword>
<dbReference type="PIRSF" id="PIRSF005461">
    <property type="entry name" value="23S_rRNA_mtase"/>
    <property type="match status" value="1"/>
</dbReference>
<dbReference type="HAMAP" id="MF_01547">
    <property type="entry name" value="RNA_methyltr_E"/>
    <property type="match status" value="1"/>
</dbReference>
<feature type="active site" description="Proton acceptor" evidence="7">
    <location>
        <position position="231"/>
    </location>
</feature>
<comment type="caution">
    <text evidence="9">The sequence shown here is derived from an EMBL/GenBank/DDBJ whole genome shotgun (WGS) entry which is preliminary data.</text>
</comment>
<keyword evidence="10" id="KW-1185">Reference proteome</keyword>
<proteinExistence type="inferred from homology"/>
<evidence type="ECO:0000256" key="6">
    <source>
        <dbReference type="ARBA" id="ARBA00041184"/>
    </source>
</evidence>
<evidence type="ECO:0000259" key="8">
    <source>
        <dbReference type="Pfam" id="PF01728"/>
    </source>
</evidence>
<dbReference type="OrthoDB" id="20105at2759"/>
<evidence type="ECO:0000256" key="1">
    <source>
        <dbReference type="ARBA" id="ARBA00009258"/>
    </source>
</evidence>
<keyword evidence="4 9" id="KW-0808">Transferase</keyword>
<dbReference type="PANTHER" id="PTHR10920">
    <property type="entry name" value="RIBOSOMAL RNA METHYLTRANSFERASE"/>
    <property type="match status" value="1"/>
</dbReference>
<feature type="domain" description="Ribosomal RNA methyltransferase FtsJ" evidence="8">
    <location>
        <begin position="34"/>
        <end position="275"/>
    </location>
</feature>
<evidence type="ECO:0000313" key="9">
    <source>
        <dbReference type="EMBL" id="TRM59038.1"/>
    </source>
</evidence>
<sequence>MLKATRVALGSTPSSKAWVNRQLRDPYVKHRLDFRSRSAFKLLEIEAQHLFLEKPHVQGVVDLGAAPGGWSQVVSRKLGWSREGKAPVRAPSGKTLKPAGTTQKSARVDFLDDSYDPLNIDDALHTLKGRGTIVAVDLLPMLPIPGVQSIKGDFLAPATVQKVRAMLARPENPGGKADLILSDMAANASGTGVRDIQSSLDICESVYNFAARNLRTVDETGDTRGGVLLIKYFAHPLLEEFSRRSLEPNFRKVHLVKPPASRSDSRETYFLCMGFKGDWERGTSSDFGLLPG</sequence>
<dbReference type="InterPro" id="IPR050082">
    <property type="entry name" value="RNA_methyltr_RlmE"/>
</dbReference>
<gene>
    <name evidence="9" type="ORF">BD626DRAFT_509538</name>
</gene>
<keyword evidence="3 9" id="KW-0489">Methyltransferase</keyword>
<dbReference type="AlphaFoldDB" id="A0A550C2P5"/>
<dbReference type="InterPro" id="IPR015507">
    <property type="entry name" value="rRNA-MeTfrase_E"/>
</dbReference>
<organism evidence="9 10">
    <name type="scientific">Schizophyllum amplum</name>
    <dbReference type="NCBI Taxonomy" id="97359"/>
    <lineage>
        <taxon>Eukaryota</taxon>
        <taxon>Fungi</taxon>
        <taxon>Dikarya</taxon>
        <taxon>Basidiomycota</taxon>
        <taxon>Agaricomycotina</taxon>
        <taxon>Agaricomycetes</taxon>
        <taxon>Agaricomycetidae</taxon>
        <taxon>Agaricales</taxon>
        <taxon>Schizophyllaceae</taxon>
        <taxon>Schizophyllum</taxon>
    </lineage>
</organism>
<evidence type="ECO:0000256" key="5">
    <source>
        <dbReference type="ARBA" id="ARBA00022691"/>
    </source>
</evidence>
<dbReference type="GO" id="GO:0005739">
    <property type="term" value="C:mitochondrion"/>
    <property type="evidence" value="ECO:0007669"/>
    <property type="project" value="TreeGrafter"/>
</dbReference>
<reference evidence="9 10" key="1">
    <citation type="journal article" date="2019" name="New Phytol.">
        <title>Comparative genomics reveals unique wood-decay strategies and fruiting body development in the Schizophyllaceae.</title>
        <authorList>
            <person name="Almasi E."/>
            <person name="Sahu N."/>
            <person name="Krizsan K."/>
            <person name="Balint B."/>
            <person name="Kovacs G.M."/>
            <person name="Kiss B."/>
            <person name="Cseklye J."/>
            <person name="Drula E."/>
            <person name="Henrissat B."/>
            <person name="Nagy I."/>
            <person name="Chovatia M."/>
            <person name="Adam C."/>
            <person name="LaButti K."/>
            <person name="Lipzen A."/>
            <person name="Riley R."/>
            <person name="Grigoriev I.V."/>
            <person name="Nagy L.G."/>
        </authorList>
    </citation>
    <scope>NUCLEOTIDE SEQUENCE [LARGE SCALE GENOMIC DNA]</scope>
    <source>
        <strain evidence="9 10">NL-1724</strain>
    </source>
</reference>
<evidence type="ECO:0000256" key="7">
    <source>
        <dbReference type="PIRSR" id="PIRSR005461-1"/>
    </source>
</evidence>
<dbReference type="Gene3D" id="3.40.50.150">
    <property type="entry name" value="Vaccinia Virus protein VP39"/>
    <property type="match status" value="1"/>
</dbReference>
<dbReference type="InterPro" id="IPR029063">
    <property type="entry name" value="SAM-dependent_MTases_sf"/>
</dbReference>